<dbReference type="SUPFAM" id="SSF55718">
    <property type="entry name" value="SCP-like"/>
    <property type="match status" value="1"/>
</dbReference>
<comment type="caution">
    <text evidence="2">The sequence shown here is derived from an EMBL/GenBank/DDBJ whole genome shotgun (WGS) entry which is preliminary data.</text>
</comment>
<feature type="domain" description="SCP2" evidence="1">
    <location>
        <begin position="22"/>
        <end position="97"/>
    </location>
</feature>
<evidence type="ECO:0000313" key="2">
    <source>
        <dbReference type="EMBL" id="KGE88262.1"/>
    </source>
</evidence>
<dbReference type="STRING" id="1524460.IX84_10665"/>
<keyword evidence="3" id="KW-1185">Reference proteome</keyword>
<dbReference type="Pfam" id="PF02036">
    <property type="entry name" value="SCP2"/>
    <property type="match status" value="1"/>
</dbReference>
<organism evidence="2 3">
    <name type="scientific">Phaeodactylibacter xiamenensis</name>
    <dbReference type="NCBI Taxonomy" id="1524460"/>
    <lineage>
        <taxon>Bacteria</taxon>
        <taxon>Pseudomonadati</taxon>
        <taxon>Bacteroidota</taxon>
        <taxon>Saprospiria</taxon>
        <taxon>Saprospirales</taxon>
        <taxon>Haliscomenobacteraceae</taxon>
        <taxon>Phaeodactylibacter</taxon>
    </lineage>
</organism>
<reference evidence="2 3" key="1">
    <citation type="journal article" date="2014" name="Int. J. Syst. Evol. Microbiol.">
        <title>Phaeodactylibacter xiamenensis gen. nov., sp. nov., a member of the family Saprospiraceae isolated from the marine alga Phaeodactylum tricornutum.</title>
        <authorList>
            <person name="Chen Z.Jr."/>
            <person name="Lei X."/>
            <person name="Lai Q."/>
            <person name="Li Y."/>
            <person name="Zhang B."/>
            <person name="Zhang J."/>
            <person name="Zhang H."/>
            <person name="Yang L."/>
            <person name="Zheng W."/>
            <person name="Tian Y."/>
            <person name="Yu Z."/>
            <person name="Xu H.Jr."/>
            <person name="Zheng T."/>
        </authorList>
    </citation>
    <scope>NUCLEOTIDE SEQUENCE [LARGE SCALE GENOMIC DNA]</scope>
    <source>
        <strain evidence="2 3">KD52</strain>
    </source>
</reference>
<sequence length="98" mass="10399">MTLEAITEQFGKTAAKAPSLGKSIKFVFDQGIVHIDLTGEQAQVTNDDKEADCVITTSIETLDGIRKGDINAMSAVMTGKVKIKGDMGLAMKLPSLIS</sequence>
<dbReference type="Gene3D" id="3.30.1050.10">
    <property type="entry name" value="SCP2 sterol-binding domain"/>
    <property type="match status" value="1"/>
</dbReference>
<dbReference type="EMBL" id="JPOS01000020">
    <property type="protein sequence ID" value="KGE88262.1"/>
    <property type="molecule type" value="Genomic_DNA"/>
</dbReference>
<evidence type="ECO:0000259" key="1">
    <source>
        <dbReference type="Pfam" id="PF02036"/>
    </source>
</evidence>
<evidence type="ECO:0000313" key="3">
    <source>
        <dbReference type="Proteomes" id="UP000029736"/>
    </source>
</evidence>
<dbReference type="Proteomes" id="UP000029736">
    <property type="component" value="Unassembled WGS sequence"/>
</dbReference>
<dbReference type="InterPro" id="IPR036527">
    <property type="entry name" value="SCP2_sterol-bd_dom_sf"/>
</dbReference>
<dbReference type="RefSeq" id="WP_044219635.1">
    <property type="nucleotide sequence ID" value="NZ_JBKAGJ010000007.1"/>
</dbReference>
<protein>
    <submittedName>
        <fullName evidence="2">Sterol-binding protein</fullName>
    </submittedName>
</protein>
<name>A0A098SAZ8_9BACT</name>
<dbReference type="InterPro" id="IPR003033">
    <property type="entry name" value="SCP2_sterol-bd_dom"/>
</dbReference>
<accession>A0A098SAZ8</accession>
<dbReference type="OrthoDB" id="9804656at2"/>
<dbReference type="AlphaFoldDB" id="A0A098SAZ8"/>
<proteinExistence type="predicted"/>
<gene>
    <name evidence="2" type="ORF">IX84_10665</name>
</gene>